<gene>
    <name evidence="3" type="primary">LOC104229245</name>
</gene>
<reference evidence="2" key="1">
    <citation type="journal article" date="2013" name="Genome Biol.">
        <title>Reference genomes and transcriptomes of Nicotiana sylvestris and Nicotiana tomentosiformis.</title>
        <authorList>
            <person name="Sierro N."/>
            <person name="Battey J.N."/>
            <person name="Ouadi S."/>
            <person name="Bovet L."/>
            <person name="Goepfert S."/>
            <person name="Bakaher N."/>
            <person name="Peitsch M.C."/>
            <person name="Ivanov N.V."/>
        </authorList>
    </citation>
    <scope>NUCLEOTIDE SEQUENCE [LARGE SCALE GENOMIC DNA]</scope>
</reference>
<dbReference type="Proteomes" id="UP000189701">
    <property type="component" value="Unplaced"/>
</dbReference>
<accession>A0A1U7X0Z3</accession>
<reference evidence="3" key="2">
    <citation type="submission" date="2025-08" db="UniProtKB">
        <authorList>
            <consortium name="RefSeq"/>
        </authorList>
    </citation>
    <scope>IDENTIFICATION</scope>
    <source>
        <tissue evidence="3">Leaf</tissue>
    </source>
</reference>
<dbReference type="RefSeq" id="XP_009780150.1">
    <property type="nucleotide sequence ID" value="XM_009781848.1"/>
</dbReference>
<keyword evidence="1" id="KW-0472">Membrane</keyword>
<proteinExistence type="predicted"/>
<dbReference type="Pfam" id="PF14299">
    <property type="entry name" value="PP2"/>
    <property type="match status" value="1"/>
</dbReference>
<feature type="transmembrane region" description="Helical" evidence="1">
    <location>
        <begin position="29"/>
        <end position="55"/>
    </location>
</feature>
<dbReference type="STRING" id="4096.A0A1U7X0Z3"/>
<keyword evidence="1" id="KW-0812">Transmembrane</keyword>
<evidence type="ECO:0000256" key="1">
    <source>
        <dbReference type="SAM" id="Phobius"/>
    </source>
</evidence>
<evidence type="ECO:0000313" key="2">
    <source>
        <dbReference type="Proteomes" id="UP000189701"/>
    </source>
</evidence>
<keyword evidence="1" id="KW-1133">Transmembrane helix</keyword>
<keyword evidence="2" id="KW-1185">Reference proteome</keyword>
<sequence length="147" mass="17083">MQFCSACRTCYQLNHVVHCLLECPYSPKIWLLTLLTYDIVAHFTLALLNFVTYFLSIHVDTNQSFSLEKWNGKRCYMLAARSLKIVWGVAPTYWRWISFAESRYAAYLIFTTKFKTYGFGNQPAESSVRINGHDRETQTIYLDPQGG</sequence>
<name>A0A1U7X0Z3_NICSY</name>
<dbReference type="PANTHER" id="PTHR32278:SF111">
    <property type="entry name" value="F-BOX PROTEIN PP2-B12-RELATED"/>
    <property type="match status" value="1"/>
</dbReference>
<dbReference type="PANTHER" id="PTHR32278">
    <property type="entry name" value="F-BOX DOMAIN-CONTAINING PROTEIN"/>
    <property type="match status" value="1"/>
</dbReference>
<dbReference type="InterPro" id="IPR025886">
    <property type="entry name" value="PP2-like"/>
</dbReference>
<organism evidence="2 3">
    <name type="scientific">Nicotiana sylvestris</name>
    <name type="common">Wood tobacco</name>
    <name type="synonym">South American tobacco</name>
    <dbReference type="NCBI Taxonomy" id="4096"/>
    <lineage>
        <taxon>Eukaryota</taxon>
        <taxon>Viridiplantae</taxon>
        <taxon>Streptophyta</taxon>
        <taxon>Embryophyta</taxon>
        <taxon>Tracheophyta</taxon>
        <taxon>Spermatophyta</taxon>
        <taxon>Magnoliopsida</taxon>
        <taxon>eudicotyledons</taxon>
        <taxon>Gunneridae</taxon>
        <taxon>Pentapetalae</taxon>
        <taxon>asterids</taxon>
        <taxon>lamiids</taxon>
        <taxon>Solanales</taxon>
        <taxon>Solanaceae</taxon>
        <taxon>Nicotianoideae</taxon>
        <taxon>Nicotianeae</taxon>
        <taxon>Nicotiana</taxon>
    </lineage>
</organism>
<evidence type="ECO:0000313" key="3">
    <source>
        <dbReference type="RefSeq" id="XP_009780150.1"/>
    </source>
</evidence>
<protein>
    <submittedName>
        <fullName evidence="3">F-box protein At2g02240-like</fullName>
    </submittedName>
</protein>
<dbReference type="AlphaFoldDB" id="A0A1U7X0Z3"/>